<protein>
    <recommendedName>
        <fullName evidence="9">Xylanolytic transcriptional activator regulatory domain-containing protein</fullName>
    </recommendedName>
</protein>
<dbReference type="PANTHER" id="PTHR31944">
    <property type="entry name" value="HEME-RESPONSIVE ZINC FINGER TRANSCRIPTION FACTOR HAP1"/>
    <property type="match status" value="1"/>
</dbReference>
<feature type="region of interest" description="Disordered" evidence="8">
    <location>
        <begin position="21"/>
        <end position="109"/>
    </location>
</feature>
<evidence type="ECO:0000259" key="9">
    <source>
        <dbReference type="SMART" id="SM00906"/>
    </source>
</evidence>
<dbReference type="InterPro" id="IPR036864">
    <property type="entry name" value="Zn2-C6_fun-type_DNA-bd_sf"/>
</dbReference>
<dbReference type="InterPro" id="IPR051430">
    <property type="entry name" value="Fungal_TF_Env_Response"/>
</dbReference>
<dbReference type="GO" id="GO:0008270">
    <property type="term" value="F:zinc ion binding"/>
    <property type="evidence" value="ECO:0007669"/>
    <property type="project" value="InterPro"/>
</dbReference>
<feature type="compositionally biased region" description="Polar residues" evidence="8">
    <location>
        <begin position="69"/>
        <end position="92"/>
    </location>
</feature>
<evidence type="ECO:0000256" key="4">
    <source>
        <dbReference type="ARBA" id="ARBA00023125"/>
    </source>
</evidence>
<dbReference type="AlphaFoldDB" id="A0A9W9ME38"/>
<keyword evidence="7" id="KW-0175">Coiled coil</keyword>
<dbReference type="SMART" id="SM00906">
    <property type="entry name" value="Fungal_trans"/>
    <property type="match status" value="1"/>
</dbReference>
<evidence type="ECO:0000256" key="8">
    <source>
        <dbReference type="SAM" id="MobiDB-lite"/>
    </source>
</evidence>
<name>A0A9W9ME38_9EURO</name>
<reference evidence="10" key="2">
    <citation type="journal article" date="2023" name="IMA Fungus">
        <title>Comparative genomic study of the Penicillium genus elucidates a diverse pangenome and 15 lateral gene transfer events.</title>
        <authorList>
            <person name="Petersen C."/>
            <person name="Sorensen T."/>
            <person name="Nielsen M.R."/>
            <person name="Sondergaard T.E."/>
            <person name="Sorensen J.L."/>
            <person name="Fitzpatrick D.A."/>
            <person name="Frisvad J.C."/>
            <person name="Nielsen K.L."/>
        </authorList>
    </citation>
    <scope>NUCLEOTIDE SEQUENCE</scope>
    <source>
        <strain evidence="10">IBT 15544</strain>
    </source>
</reference>
<dbReference type="GO" id="GO:0000978">
    <property type="term" value="F:RNA polymerase II cis-regulatory region sequence-specific DNA binding"/>
    <property type="evidence" value="ECO:0007669"/>
    <property type="project" value="TreeGrafter"/>
</dbReference>
<comment type="caution">
    <text evidence="10">The sequence shown here is derived from an EMBL/GenBank/DDBJ whole genome shotgun (WGS) entry which is preliminary data.</text>
</comment>
<feature type="coiled-coil region" evidence="7">
    <location>
        <begin position="110"/>
        <end position="137"/>
    </location>
</feature>
<feature type="domain" description="Xylanolytic transcriptional activator regulatory" evidence="9">
    <location>
        <begin position="357"/>
        <end position="431"/>
    </location>
</feature>
<keyword evidence="4" id="KW-0238">DNA-binding</keyword>
<dbReference type="GO" id="GO:0005634">
    <property type="term" value="C:nucleus"/>
    <property type="evidence" value="ECO:0007669"/>
    <property type="project" value="TreeGrafter"/>
</dbReference>
<sequence>MPERRRRRPPVKRKIKCNRASPCNNCVRSKSGNCVYENLSPPPSRRPRHGRKLDLDRPEPELYQFPVPTDQSSHTNYDATASSHQSNSTLGVTGSAGPLTPASQSPSREVETLRFKIKQLQEQLSRANRKSVGLSASSPSYNISTTTSHIAGTFHVQGEVPADGRTPTISRSVMHKTRVFGQSHWMNGVAQFGDILETLEPLVQNETSKVFIDLQKCKYLGKVIKAQRKPPWPSPPTAELPPKDVADALVDIYLRTYETVYRVVHIPTFRRDYDMLWVSNTTSNMAFLVQLKLVFAIGATMYDDNFSLRPSAVRWVHEAQTWISEPEFKSRLNTQFLQTTILLLLAREYVGVDGGLIWISTGELLRTAVYMGLHRDPIHLPKTTTFATETRRRLWNTILEIVVSTSMVSGGPPLLSLDDFDTHPPGNFDDEQIMNNDPVPKPEEAFTQVSIALALRKLFPLRLAMARSLNGLGAYMTYEETIHMDSELRSSYKAICQAFKVYRPGSGIPHFGIRALDWLIRRNLVALHMPFFAGAVNETAYAFSRRVVVENLLNLWSAVFPSSSRVSTAPNEGQTSAQEELTRLTCCGSGPFRTASMQACFLIATELKTQLQEEDSLGPVPLRHDLLSVLEDAKYWNLKCIEAGETNTKGYLFICLVFAQINALMTGVPKDQFPYMLLQAAEDAESTCLAILEEKAGQSQDIRSKLDEIDDLAVDAMPDLIGDWALMMPESQFDFGISEPMNWVYSGFG</sequence>
<dbReference type="CDD" id="cd12148">
    <property type="entry name" value="fungal_TF_MHR"/>
    <property type="match status" value="1"/>
</dbReference>
<gene>
    <name evidence="10" type="ORF">N7498_007710</name>
</gene>
<dbReference type="GO" id="GO:0001228">
    <property type="term" value="F:DNA-binding transcription activator activity, RNA polymerase II-specific"/>
    <property type="evidence" value="ECO:0007669"/>
    <property type="project" value="TreeGrafter"/>
</dbReference>
<dbReference type="GeneID" id="83182073"/>
<dbReference type="InterPro" id="IPR007219">
    <property type="entry name" value="XnlR_reg_dom"/>
</dbReference>
<feature type="compositionally biased region" description="Polar residues" evidence="8">
    <location>
        <begin position="21"/>
        <end position="32"/>
    </location>
</feature>
<evidence type="ECO:0000256" key="1">
    <source>
        <dbReference type="ARBA" id="ARBA00022723"/>
    </source>
</evidence>
<dbReference type="OrthoDB" id="4337792at2759"/>
<dbReference type="RefSeq" id="XP_058307021.1">
    <property type="nucleotide sequence ID" value="XM_058454772.1"/>
</dbReference>
<evidence type="ECO:0000256" key="6">
    <source>
        <dbReference type="ARBA" id="ARBA00023242"/>
    </source>
</evidence>
<evidence type="ECO:0000256" key="7">
    <source>
        <dbReference type="SAM" id="Coils"/>
    </source>
</evidence>
<reference evidence="10" key="1">
    <citation type="submission" date="2022-12" db="EMBL/GenBank/DDBJ databases">
        <authorList>
            <person name="Petersen C."/>
        </authorList>
    </citation>
    <scope>NUCLEOTIDE SEQUENCE</scope>
    <source>
        <strain evidence="10">IBT 15544</strain>
    </source>
</reference>
<evidence type="ECO:0000256" key="3">
    <source>
        <dbReference type="ARBA" id="ARBA00023015"/>
    </source>
</evidence>
<dbReference type="EMBL" id="JAPQKR010000014">
    <property type="protein sequence ID" value="KAJ5198593.1"/>
    <property type="molecule type" value="Genomic_DNA"/>
</dbReference>
<keyword evidence="11" id="KW-1185">Reference proteome</keyword>
<proteinExistence type="predicted"/>
<keyword evidence="1" id="KW-0479">Metal-binding</keyword>
<evidence type="ECO:0000313" key="11">
    <source>
        <dbReference type="Proteomes" id="UP001150904"/>
    </source>
</evidence>
<keyword evidence="2" id="KW-0862">Zinc</keyword>
<organism evidence="10 11">
    <name type="scientific">Penicillium cinerascens</name>
    <dbReference type="NCBI Taxonomy" id="70096"/>
    <lineage>
        <taxon>Eukaryota</taxon>
        <taxon>Fungi</taxon>
        <taxon>Dikarya</taxon>
        <taxon>Ascomycota</taxon>
        <taxon>Pezizomycotina</taxon>
        <taxon>Eurotiomycetes</taxon>
        <taxon>Eurotiomycetidae</taxon>
        <taxon>Eurotiales</taxon>
        <taxon>Aspergillaceae</taxon>
        <taxon>Penicillium</taxon>
    </lineage>
</organism>
<keyword evidence="5" id="KW-0804">Transcription</keyword>
<accession>A0A9W9ME38</accession>
<evidence type="ECO:0000313" key="10">
    <source>
        <dbReference type="EMBL" id="KAJ5198593.1"/>
    </source>
</evidence>
<dbReference type="GO" id="GO:0006351">
    <property type="term" value="P:DNA-templated transcription"/>
    <property type="evidence" value="ECO:0007669"/>
    <property type="project" value="InterPro"/>
</dbReference>
<keyword evidence="6" id="KW-0539">Nucleus</keyword>
<evidence type="ECO:0000256" key="5">
    <source>
        <dbReference type="ARBA" id="ARBA00023163"/>
    </source>
</evidence>
<dbReference type="Gene3D" id="4.10.240.10">
    <property type="entry name" value="Zn(2)-C6 fungal-type DNA-binding domain"/>
    <property type="match status" value="1"/>
</dbReference>
<keyword evidence="3" id="KW-0805">Transcription regulation</keyword>
<dbReference type="Proteomes" id="UP001150904">
    <property type="component" value="Unassembled WGS sequence"/>
</dbReference>
<evidence type="ECO:0000256" key="2">
    <source>
        <dbReference type="ARBA" id="ARBA00022833"/>
    </source>
</evidence>
<dbReference type="Pfam" id="PF04082">
    <property type="entry name" value="Fungal_trans"/>
    <property type="match status" value="1"/>
</dbReference>
<dbReference type="PANTHER" id="PTHR31944:SF131">
    <property type="entry name" value="HEME-RESPONSIVE ZINC FINGER TRANSCRIPTION FACTOR HAP1"/>
    <property type="match status" value="1"/>
</dbReference>